<keyword evidence="6" id="KW-0067">ATP-binding</keyword>
<keyword evidence="9" id="KW-1133">Transmembrane helix</keyword>
<evidence type="ECO:0000256" key="1">
    <source>
        <dbReference type="ARBA" id="ARBA00012513"/>
    </source>
</evidence>
<comment type="catalytic activity">
    <reaction evidence="7">
        <text>L-threonyl-[protein] + ATP = O-phospho-L-threonyl-[protein] + ADP + H(+)</text>
        <dbReference type="Rhea" id="RHEA:46608"/>
        <dbReference type="Rhea" id="RHEA-COMP:11060"/>
        <dbReference type="Rhea" id="RHEA-COMP:11605"/>
        <dbReference type="ChEBI" id="CHEBI:15378"/>
        <dbReference type="ChEBI" id="CHEBI:30013"/>
        <dbReference type="ChEBI" id="CHEBI:30616"/>
        <dbReference type="ChEBI" id="CHEBI:61977"/>
        <dbReference type="ChEBI" id="CHEBI:456216"/>
        <dbReference type="EC" id="2.7.11.1"/>
    </reaction>
</comment>
<accession>B5VUJ2</accession>
<dbReference type="SMART" id="SM00220">
    <property type="entry name" value="S_TKc"/>
    <property type="match status" value="1"/>
</dbReference>
<evidence type="ECO:0000256" key="3">
    <source>
        <dbReference type="ARBA" id="ARBA00022679"/>
    </source>
</evidence>
<keyword evidence="3" id="KW-0808">Transferase</keyword>
<evidence type="ECO:0000313" key="11">
    <source>
        <dbReference type="EMBL" id="EDZ97208.1"/>
    </source>
</evidence>
<dbReference type="InterPro" id="IPR000719">
    <property type="entry name" value="Prot_kinase_dom"/>
</dbReference>
<dbReference type="SUPFAM" id="SSF56112">
    <property type="entry name" value="Protein kinase-like (PK-like)"/>
    <property type="match status" value="1"/>
</dbReference>
<keyword evidence="4" id="KW-0547">Nucleotide-binding</keyword>
<evidence type="ECO:0000256" key="8">
    <source>
        <dbReference type="ARBA" id="ARBA00048679"/>
    </source>
</evidence>
<dbReference type="PROSITE" id="PS00108">
    <property type="entry name" value="PROTEIN_KINASE_ST"/>
    <property type="match status" value="1"/>
</dbReference>
<evidence type="ECO:0000256" key="9">
    <source>
        <dbReference type="SAM" id="Phobius"/>
    </source>
</evidence>
<gene>
    <name evidence="11" type="ORF">AmaxDRAFT_0237</name>
</gene>
<feature type="transmembrane region" description="Helical" evidence="9">
    <location>
        <begin position="526"/>
        <end position="559"/>
    </location>
</feature>
<evidence type="ECO:0000259" key="10">
    <source>
        <dbReference type="PROSITE" id="PS50011"/>
    </source>
</evidence>
<keyword evidence="9" id="KW-0812">Transmembrane</keyword>
<comment type="caution">
    <text evidence="11">The sequence shown here is derived from an EMBL/GenBank/DDBJ whole genome shotgun (WGS) entry which is preliminary data.</text>
</comment>
<dbReference type="EMBL" id="ABYK01000001">
    <property type="protein sequence ID" value="EDZ97208.1"/>
    <property type="molecule type" value="Genomic_DNA"/>
</dbReference>
<evidence type="ECO:0000256" key="5">
    <source>
        <dbReference type="ARBA" id="ARBA00022777"/>
    </source>
</evidence>
<evidence type="ECO:0000256" key="2">
    <source>
        <dbReference type="ARBA" id="ARBA00022527"/>
    </source>
</evidence>
<evidence type="ECO:0000256" key="6">
    <source>
        <dbReference type="ARBA" id="ARBA00022840"/>
    </source>
</evidence>
<feature type="transmembrane region" description="Helical" evidence="9">
    <location>
        <begin position="391"/>
        <end position="416"/>
    </location>
</feature>
<dbReference type="InterPro" id="IPR011009">
    <property type="entry name" value="Kinase-like_dom_sf"/>
</dbReference>
<organism evidence="11 12">
    <name type="scientific">Limnospira maxima CS-328</name>
    <dbReference type="NCBI Taxonomy" id="513049"/>
    <lineage>
        <taxon>Bacteria</taxon>
        <taxon>Bacillati</taxon>
        <taxon>Cyanobacteriota</taxon>
        <taxon>Cyanophyceae</taxon>
        <taxon>Oscillatoriophycideae</taxon>
        <taxon>Oscillatoriales</taxon>
        <taxon>Sirenicapillariaceae</taxon>
        <taxon>Limnospira</taxon>
    </lineage>
</organism>
<dbReference type="EC" id="2.7.11.1" evidence="1"/>
<keyword evidence="5 11" id="KW-0418">Kinase</keyword>
<dbReference type="Pfam" id="PF00069">
    <property type="entry name" value="Pkinase"/>
    <property type="match status" value="1"/>
</dbReference>
<dbReference type="Proteomes" id="UP000004061">
    <property type="component" value="Unassembled WGS sequence"/>
</dbReference>
<reference evidence="11 12" key="1">
    <citation type="journal article" date="2011" name="Appl. Environ. Microbiol.">
        <title>Contribution of a Sodium Ion Gradient to Energy Conservation during Fermentation in the Cyanobacterium Arthrospira (Spirulina) maxima CS-328.</title>
        <authorList>
            <person name="Carrieri D."/>
            <person name="Ananyev G."/>
            <person name="Lenz O."/>
            <person name="Bryant D.A."/>
            <person name="Dismukes G.C."/>
        </authorList>
    </citation>
    <scope>NUCLEOTIDE SEQUENCE [LARGE SCALE GENOMIC DNA]</scope>
    <source>
        <strain evidence="11 12">CS-328</strain>
    </source>
</reference>
<dbReference type="GO" id="GO:0004674">
    <property type="term" value="F:protein serine/threonine kinase activity"/>
    <property type="evidence" value="ECO:0007669"/>
    <property type="project" value="UniProtKB-KW"/>
</dbReference>
<keyword evidence="2 11" id="KW-0723">Serine/threonine-protein kinase</keyword>
<feature type="domain" description="Protein kinase" evidence="10">
    <location>
        <begin position="11"/>
        <end position="261"/>
    </location>
</feature>
<dbReference type="Gene3D" id="1.10.510.10">
    <property type="entry name" value="Transferase(Phosphotransferase) domain 1"/>
    <property type="match status" value="1"/>
</dbReference>
<sequence>MNYPDFRPQGYQVIRELGRNREGGRIAWLASQLRTGEQVVIKQFCFAQSSDWSAYKEHQREIEVLKGLNHPGIPKYLGAFETDNGFGLIQEYKNAASLAVKRSFDPEEIKQIAVKVLEILVYLQNRIPPVIHRDVKPENILVDEQLNVYLIDFGMSRIGSQEVAASSVFKGTPGFIPPEQLRQPTEASDLYGLGATLICLLTGIKSTQIQDLTDDDDPYIINFRDLLPRLSPRFLSWLELMVKPRLKERFTDAKTALKALIPLDVVRVPAVKLSKSVLEFQATHIGEKLHQNIEVVNTMPETLLQGKWKVAPHPQDPRHTRNFHSWIVVEPSKFKGNHINCRVRVDTSKLMADKLYKRRLRLRSNADVEVHSLTVQVKTAPLPIERRPVPYLRLVCSLLVSAMFAYAGCLFVPLIAPAMGDRILAVMVASIGFGMVAGIWVGIVAVNSSEVGIIAGIGVAIVAGIVAGIEAAILAGIVASIGVEIGVAILAGIKDRFEAAIGVSIAVGIVVGIGITWIGTSIGTMMAIVTGIVAGTGIMMGTRIMMAIVAGIVAGIKLAIDPVIEFDDGKLALFTVGLGISSGIGFVVGMLNPYILFALSATGLPLASILLYQPIQHRWLIAKYRKSEKHLIKP</sequence>
<evidence type="ECO:0000256" key="7">
    <source>
        <dbReference type="ARBA" id="ARBA00047899"/>
    </source>
</evidence>
<dbReference type="AlphaFoldDB" id="B5VUJ2"/>
<dbReference type="RefSeq" id="WP_006668000.1">
    <property type="nucleotide sequence ID" value="NZ_ABYK01000001.1"/>
</dbReference>
<keyword evidence="12" id="KW-1185">Reference proteome</keyword>
<dbReference type="CDD" id="cd14014">
    <property type="entry name" value="STKc_PknB_like"/>
    <property type="match status" value="1"/>
</dbReference>
<evidence type="ECO:0000256" key="4">
    <source>
        <dbReference type="ARBA" id="ARBA00022741"/>
    </source>
</evidence>
<dbReference type="PANTHER" id="PTHR24363:SF0">
    <property type="entry name" value="SERINE_THREONINE KINASE LIKE DOMAIN CONTAINING 1"/>
    <property type="match status" value="1"/>
</dbReference>
<keyword evidence="9" id="KW-0472">Membrane</keyword>
<feature type="transmembrane region" description="Helical" evidence="9">
    <location>
        <begin position="594"/>
        <end position="615"/>
    </location>
</feature>
<dbReference type="InterPro" id="IPR008271">
    <property type="entry name" value="Ser/Thr_kinase_AS"/>
</dbReference>
<dbReference type="PANTHER" id="PTHR24363">
    <property type="entry name" value="SERINE/THREONINE PROTEIN KINASE"/>
    <property type="match status" value="1"/>
</dbReference>
<evidence type="ECO:0000313" key="12">
    <source>
        <dbReference type="Proteomes" id="UP000004061"/>
    </source>
</evidence>
<comment type="catalytic activity">
    <reaction evidence="8">
        <text>L-seryl-[protein] + ATP = O-phospho-L-seryl-[protein] + ADP + H(+)</text>
        <dbReference type="Rhea" id="RHEA:17989"/>
        <dbReference type="Rhea" id="RHEA-COMP:9863"/>
        <dbReference type="Rhea" id="RHEA-COMP:11604"/>
        <dbReference type="ChEBI" id="CHEBI:15378"/>
        <dbReference type="ChEBI" id="CHEBI:29999"/>
        <dbReference type="ChEBI" id="CHEBI:30616"/>
        <dbReference type="ChEBI" id="CHEBI:83421"/>
        <dbReference type="ChEBI" id="CHEBI:456216"/>
        <dbReference type="EC" id="2.7.11.1"/>
    </reaction>
</comment>
<proteinExistence type="predicted"/>
<feature type="transmembrane region" description="Helical" evidence="9">
    <location>
        <begin position="571"/>
        <end position="588"/>
    </location>
</feature>
<dbReference type="GO" id="GO:0005524">
    <property type="term" value="F:ATP binding"/>
    <property type="evidence" value="ECO:0007669"/>
    <property type="project" value="UniProtKB-KW"/>
</dbReference>
<feature type="transmembrane region" description="Helical" evidence="9">
    <location>
        <begin position="423"/>
        <end position="446"/>
    </location>
</feature>
<dbReference type="PROSITE" id="PS50011">
    <property type="entry name" value="PROTEIN_KINASE_DOM"/>
    <property type="match status" value="1"/>
</dbReference>
<feature type="transmembrane region" description="Helical" evidence="9">
    <location>
        <begin position="499"/>
        <end position="520"/>
    </location>
</feature>
<protein>
    <recommendedName>
        <fullName evidence="1">non-specific serine/threonine protein kinase</fullName>
        <ecNumber evidence="1">2.7.11.1</ecNumber>
    </recommendedName>
</protein>
<feature type="transmembrane region" description="Helical" evidence="9">
    <location>
        <begin position="452"/>
        <end position="478"/>
    </location>
</feature>
<name>B5VUJ2_LIMMA</name>